<evidence type="ECO:0000256" key="1">
    <source>
        <dbReference type="SAM" id="Coils"/>
    </source>
</evidence>
<accession>A0ABU6QHN0</accession>
<comment type="caution">
    <text evidence="2">The sequence shown here is derived from an EMBL/GenBank/DDBJ whole genome shotgun (WGS) entry which is preliminary data.</text>
</comment>
<reference evidence="2 3" key="1">
    <citation type="journal article" date="2023" name="Plants (Basel)">
        <title>Bridging the Gap: Combining Genomics and Transcriptomics Approaches to Understand Stylosanthes scabra, an Orphan Legume from the Brazilian Caatinga.</title>
        <authorList>
            <person name="Ferreira-Neto J.R.C."/>
            <person name="da Silva M.D."/>
            <person name="Binneck E."/>
            <person name="de Melo N.F."/>
            <person name="da Silva R.H."/>
            <person name="de Melo A.L.T.M."/>
            <person name="Pandolfi V."/>
            <person name="Bustamante F.O."/>
            <person name="Brasileiro-Vidal A.C."/>
            <person name="Benko-Iseppon A.M."/>
        </authorList>
    </citation>
    <scope>NUCLEOTIDE SEQUENCE [LARGE SCALE GENOMIC DNA]</scope>
    <source>
        <tissue evidence="2">Leaves</tissue>
    </source>
</reference>
<organism evidence="2 3">
    <name type="scientific">Stylosanthes scabra</name>
    <dbReference type="NCBI Taxonomy" id="79078"/>
    <lineage>
        <taxon>Eukaryota</taxon>
        <taxon>Viridiplantae</taxon>
        <taxon>Streptophyta</taxon>
        <taxon>Embryophyta</taxon>
        <taxon>Tracheophyta</taxon>
        <taxon>Spermatophyta</taxon>
        <taxon>Magnoliopsida</taxon>
        <taxon>eudicotyledons</taxon>
        <taxon>Gunneridae</taxon>
        <taxon>Pentapetalae</taxon>
        <taxon>rosids</taxon>
        <taxon>fabids</taxon>
        <taxon>Fabales</taxon>
        <taxon>Fabaceae</taxon>
        <taxon>Papilionoideae</taxon>
        <taxon>50 kb inversion clade</taxon>
        <taxon>dalbergioids sensu lato</taxon>
        <taxon>Dalbergieae</taxon>
        <taxon>Pterocarpus clade</taxon>
        <taxon>Stylosanthes</taxon>
    </lineage>
</organism>
<proteinExistence type="predicted"/>
<evidence type="ECO:0000313" key="3">
    <source>
        <dbReference type="Proteomes" id="UP001341840"/>
    </source>
</evidence>
<keyword evidence="3" id="KW-1185">Reference proteome</keyword>
<feature type="coiled-coil region" evidence="1">
    <location>
        <begin position="3"/>
        <end position="107"/>
    </location>
</feature>
<evidence type="ECO:0000313" key="2">
    <source>
        <dbReference type="EMBL" id="MED6111333.1"/>
    </source>
</evidence>
<sequence>MALQEATKSLDEMNRNAVILSDELERAKSLISCLENEKEVLYKSLTEQRNAYKVAQENMEDAHSLIMKLGKERENLENRKKKLEEELASAKGEILRLRSRISSLKSQVEDNNNIEQVQRKDESESKVTVDAKKNFRRRKANPQPSSRNIRRKWESFLLFCSNYRNFELSPT</sequence>
<gene>
    <name evidence="2" type="primary">MFP1_4</name>
    <name evidence="2" type="ORF">PIB30_051435</name>
</gene>
<name>A0ABU6QHN0_9FABA</name>
<keyword evidence="1" id="KW-0175">Coiled coil</keyword>
<dbReference type="Proteomes" id="UP001341840">
    <property type="component" value="Unassembled WGS sequence"/>
</dbReference>
<dbReference type="EMBL" id="JASCZI010000364">
    <property type="protein sequence ID" value="MED6111333.1"/>
    <property type="molecule type" value="Genomic_DNA"/>
</dbReference>
<protein>
    <submittedName>
        <fullName evidence="2">Filament-like protein</fullName>
    </submittedName>
</protein>